<protein>
    <recommendedName>
        <fullName evidence="1">non-specific serine/threonine protein kinase</fullName>
        <ecNumber evidence="1">2.7.11.1</ecNumber>
    </recommendedName>
</protein>
<proteinExistence type="predicted"/>
<evidence type="ECO:0000256" key="5">
    <source>
        <dbReference type="ARBA" id="ARBA00048679"/>
    </source>
</evidence>
<accession>A0A1B2JJ77</accession>
<dbReference type="AlphaFoldDB" id="A0A1B2JJ77"/>
<sequence length="833" mass="95319">MSRYINERAAYAQLVGDYECLIKEFQNPDVEEIGNYKILRVLSEGPFGVVYLAQHKMLHYKVVLKKGERDLSKNGDNMMRECYYLREFNHPHITKIFETIFTENYVYMSIEYCCQGDLFDYLSKRRQIPTEEAIKIFSQLCGSVHYIHKRGCCHRDLKLENILLDEDNNVKLSDLGFTREIPHFYPNGNSTPNPHSPLHTFCGTTVYMAPELIRREQYSGIRTDLWALGIILFTMLYGEMPFDTEDEILEQEPVYKDFIPPSIINLLKTLLKKDAKERFDSLEVVLQAPALQPYGEQQLQLLQDLRKQKLPDFDSPLERHLLKKIDRIGIDRKLLKKSYRNRQLDSLVGFWNILVEREKHQYHKKKRRKNKLATRSRSMLKLNSSRSMNGIGSRDRSMLSIPELLQNLQIQGPRKAAAIENANGNGITNGTSERPISESSPRESDDFAYPHQNPLFRPASYTSILSNPSIKQKLSLKYWKQKLKQMKNGSKSSLNFDEKNHHPSVVDPRLDIVTPEDRSKIRDNTHFNSQLGSIPAGEPTSGYTRQRRASGSGSISKRPTSVFSAFSQFSETSGGSDYNAGYSTDNTVQNTSNITDRNISTQPAFNRSKSNDGSISTKARNQDNVTLESPTSNTDLSRCNSVESSSISFSSKRGRRRHNSRLPSGSVIRTRRGFDFIHRGKSPLGFYECAMYPDRNKTRVNQKPIIVEEDSSKFFEEDEEDEEGENEIPNGSQLEPPIQLIKVDDMQGLVNGVDTVGDVYGDEHDEEDEHEEDDDHGLELKTTPRIHLDTRPVLRSESKVIYDTATDSATTGDEADEEDECELEDELTVQKDP</sequence>
<dbReference type="EC" id="2.7.11.1" evidence="1"/>
<dbReference type="Pfam" id="PF00069">
    <property type="entry name" value="Pkinase"/>
    <property type="match status" value="1"/>
</dbReference>
<evidence type="ECO:0000256" key="6">
    <source>
        <dbReference type="SAM" id="MobiDB-lite"/>
    </source>
</evidence>
<dbReference type="GO" id="GO:0005524">
    <property type="term" value="F:ATP binding"/>
    <property type="evidence" value="ECO:0007669"/>
    <property type="project" value="UniProtKB-KW"/>
</dbReference>
<keyword evidence="2" id="KW-0547">Nucleotide-binding</keyword>
<dbReference type="Gene3D" id="1.10.510.10">
    <property type="entry name" value="Transferase(Phosphotransferase) domain 1"/>
    <property type="match status" value="1"/>
</dbReference>
<dbReference type="InterPro" id="IPR000719">
    <property type="entry name" value="Prot_kinase_dom"/>
</dbReference>
<reference evidence="8 9" key="1">
    <citation type="submission" date="2016-02" db="EMBL/GenBank/DDBJ databases">
        <title>Comparative genomic and transcriptomic foundation for Pichia pastoris.</title>
        <authorList>
            <person name="Love K.R."/>
            <person name="Shah K.A."/>
            <person name="Whittaker C.A."/>
            <person name="Wu J."/>
            <person name="Bartlett M.C."/>
            <person name="Ma D."/>
            <person name="Leeson R.L."/>
            <person name="Priest M."/>
            <person name="Young S.K."/>
            <person name="Love J.C."/>
        </authorList>
    </citation>
    <scope>NUCLEOTIDE SEQUENCE [LARGE SCALE GENOMIC DNA]</scope>
    <source>
        <strain evidence="8 9">ATCC 28485</strain>
    </source>
</reference>
<feature type="region of interest" description="Disordered" evidence="6">
    <location>
        <begin position="362"/>
        <end position="394"/>
    </location>
</feature>
<keyword evidence="3" id="KW-0067">ATP-binding</keyword>
<evidence type="ECO:0000256" key="3">
    <source>
        <dbReference type="ARBA" id="ARBA00022840"/>
    </source>
</evidence>
<dbReference type="PROSITE" id="PS50011">
    <property type="entry name" value="PROTEIN_KINASE_DOM"/>
    <property type="match status" value="1"/>
</dbReference>
<evidence type="ECO:0000256" key="1">
    <source>
        <dbReference type="ARBA" id="ARBA00012513"/>
    </source>
</evidence>
<dbReference type="InterPro" id="IPR008271">
    <property type="entry name" value="Ser/Thr_kinase_AS"/>
</dbReference>
<feature type="compositionally biased region" description="Acidic residues" evidence="6">
    <location>
        <begin position="716"/>
        <end position="726"/>
    </location>
</feature>
<dbReference type="GO" id="GO:0004674">
    <property type="term" value="F:protein serine/threonine kinase activity"/>
    <property type="evidence" value="ECO:0007669"/>
    <property type="project" value="UniProtKB-EC"/>
</dbReference>
<evidence type="ECO:0000313" key="9">
    <source>
        <dbReference type="Proteomes" id="UP000094565"/>
    </source>
</evidence>
<name>A0A1B2JJ77_PICPA</name>
<dbReference type="GO" id="GO:0005737">
    <property type="term" value="C:cytoplasm"/>
    <property type="evidence" value="ECO:0007669"/>
    <property type="project" value="TreeGrafter"/>
</dbReference>
<feature type="region of interest" description="Disordered" evidence="6">
    <location>
        <begin position="760"/>
        <end position="833"/>
    </location>
</feature>
<organism evidence="8 9">
    <name type="scientific">Komagataella pastoris</name>
    <name type="common">Yeast</name>
    <name type="synonym">Pichia pastoris</name>
    <dbReference type="NCBI Taxonomy" id="4922"/>
    <lineage>
        <taxon>Eukaryota</taxon>
        <taxon>Fungi</taxon>
        <taxon>Dikarya</taxon>
        <taxon>Ascomycota</taxon>
        <taxon>Saccharomycotina</taxon>
        <taxon>Pichiomycetes</taxon>
        <taxon>Pichiales</taxon>
        <taxon>Pichiaceae</taxon>
        <taxon>Komagataella</taxon>
    </lineage>
</organism>
<dbReference type="EMBL" id="CP014587">
    <property type="protein sequence ID" value="ANZ78066.1"/>
    <property type="molecule type" value="Genomic_DNA"/>
</dbReference>
<feature type="compositionally biased region" description="Polar residues" evidence="6">
    <location>
        <begin position="573"/>
        <end position="640"/>
    </location>
</feature>
<keyword evidence="9" id="KW-1185">Reference proteome</keyword>
<dbReference type="SMART" id="SM00220">
    <property type="entry name" value="S_TKc"/>
    <property type="match status" value="1"/>
</dbReference>
<feature type="compositionally biased region" description="Low complexity" evidence="6">
    <location>
        <begin position="421"/>
        <end position="439"/>
    </location>
</feature>
<feature type="domain" description="Protein kinase" evidence="7">
    <location>
        <begin position="36"/>
        <end position="291"/>
    </location>
</feature>
<feature type="compositionally biased region" description="Basic and acidic residues" evidence="6">
    <location>
        <begin position="786"/>
        <end position="800"/>
    </location>
</feature>
<dbReference type="FunFam" id="1.10.510.10:FF:000571">
    <property type="entry name" value="Maternal embryonic leucine zipper kinase"/>
    <property type="match status" value="1"/>
</dbReference>
<comment type="catalytic activity">
    <reaction evidence="5">
        <text>L-seryl-[protein] + ATP = O-phospho-L-seryl-[protein] + ADP + H(+)</text>
        <dbReference type="Rhea" id="RHEA:17989"/>
        <dbReference type="Rhea" id="RHEA-COMP:9863"/>
        <dbReference type="Rhea" id="RHEA-COMP:11604"/>
        <dbReference type="ChEBI" id="CHEBI:15378"/>
        <dbReference type="ChEBI" id="CHEBI:29999"/>
        <dbReference type="ChEBI" id="CHEBI:30616"/>
        <dbReference type="ChEBI" id="CHEBI:83421"/>
        <dbReference type="ChEBI" id="CHEBI:456216"/>
        <dbReference type="EC" id="2.7.11.1"/>
    </reaction>
</comment>
<feature type="compositionally biased region" description="Acidic residues" evidence="6">
    <location>
        <begin position="763"/>
        <end position="776"/>
    </location>
</feature>
<dbReference type="PANTHER" id="PTHR24346">
    <property type="entry name" value="MAP/MICROTUBULE AFFINITY-REGULATING KINASE"/>
    <property type="match status" value="1"/>
</dbReference>
<feature type="compositionally biased region" description="Polar residues" evidence="6">
    <location>
        <begin position="541"/>
        <end position="557"/>
    </location>
</feature>
<feature type="compositionally biased region" description="Polar residues" evidence="6">
    <location>
        <begin position="375"/>
        <end position="390"/>
    </location>
</feature>
<gene>
    <name evidence="8" type="primary">YPL150W</name>
    <name evidence="8" type="ORF">ATY40_BA7504887</name>
</gene>
<evidence type="ECO:0000313" key="8">
    <source>
        <dbReference type="EMBL" id="ANZ78066.1"/>
    </source>
</evidence>
<evidence type="ECO:0000259" key="7">
    <source>
        <dbReference type="PROSITE" id="PS50011"/>
    </source>
</evidence>
<feature type="region of interest" description="Disordered" evidence="6">
    <location>
        <begin position="421"/>
        <end position="447"/>
    </location>
</feature>
<feature type="compositionally biased region" description="Low complexity" evidence="6">
    <location>
        <begin position="641"/>
        <end position="651"/>
    </location>
</feature>
<dbReference type="GO" id="GO:0035556">
    <property type="term" value="P:intracellular signal transduction"/>
    <property type="evidence" value="ECO:0007669"/>
    <property type="project" value="TreeGrafter"/>
</dbReference>
<feature type="region of interest" description="Disordered" evidence="6">
    <location>
        <begin position="573"/>
        <end position="666"/>
    </location>
</feature>
<feature type="compositionally biased region" description="Low complexity" evidence="6">
    <location>
        <begin position="803"/>
        <end position="812"/>
    </location>
</feature>
<feature type="region of interest" description="Disordered" evidence="6">
    <location>
        <begin position="519"/>
        <end position="557"/>
    </location>
</feature>
<dbReference type="SUPFAM" id="SSF56112">
    <property type="entry name" value="Protein kinase-like (PK-like)"/>
    <property type="match status" value="1"/>
</dbReference>
<feature type="compositionally biased region" description="Basic residues" evidence="6">
    <location>
        <begin position="362"/>
        <end position="374"/>
    </location>
</feature>
<dbReference type="OrthoDB" id="942095at2759"/>
<comment type="catalytic activity">
    <reaction evidence="4">
        <text>L-threonyl-[protein] + ATP = O-phospho-L-threonyl-[protein] + ADP + H(+)</text>
        <dbReference type="Rhea" id="RHEA:46608"/>
        <dbReference type="Rhea" id="RHEA-COMP:11060"/>
        <dbReference type="Rhea" id="RHEA-COMP:11605"/>
        <dbReference type="ChEBI" id="CHEBI:15378"/>
        <dbReference type="ChEBI" id="CHEBI:30013"/>
        <dbReference type="ChEBI" id="CHEBI:30616"/>
        <dbReference type="ChEBI" id="CHEBI:61977"/>
        <dbReference type="ChEBI" id="CHEBI:456216"/>
        <dbReference type="EC" id="2.7.11.1"/>
    </reaction>
</comment>
<dbReference type="Proteomes" id="UP000094565">
    <property type="component" value="Chromosome 4"/>
</dbReference>
<dbReference type="InterPro" id="IPR011009">
    <property type="entry name" value="Kinase-like_dom_sf"/>
</dbReference>
<dbReference type="PANTHER" id="PTHR24346:SF110">
    <property type="entry name" value="NON-SPECIFIC SERINE_THREONINE PROTEIN KINASE"/>
    <property type="match status" value="1"/>
</dbReference>
<feature type="region of interest" description="Disordered" evidence="6">
    <location>
        <begin position="714"/>
        <end position="734"/>
    </location>
</feature>
<dbReference type="PROSITE" id="PS00108">
    <property type="entry name" value="PROTEIN_KINASE_ST"/>
    <property type="match status" value="1"/>
</dbReference>
<feature type="compositionally biased region" description="Acidic residues" evidence="6">
    <location>
        <begin position="813"/>
        <end position="827"/>
    </location>
</feature>
<evidence type="ECO:0000256" key="2">
    <source>
        <dbReference type="ARBA" id="ARBA00022741"/>
    </source>
</evidence>
<evidence type="ECO:0000256" key="4">
    <source>
        <dbReference type="ARBA" id="ARBA00047899"/>
    </source>
</evidence>